<dbReference type="KEGG" id="cmet:K6K41_22000"/>
<dbReference type="NCBIfam" id="TIGR04042">
    <property type="entry name" value="MSMEG_0570_fam"/>
    <property type="match status" value="1"/>
</dbReference>
<dbReference type="Proteomes" id="UP000825701">
    <property type="component" value="Chromosome"/>
</dbReference>
<dbReference type="InterPro" id="IPR023846">
    <property type="entry name" value="CHP04042_MSMEG0570"/>
</dbReference>
<proteinExistence type="predicted"/>
<organism evidence="1 2">
    <name type="scientific">Chenggangzhangella methanolivorans</name>
    <dbReference type="NCBI Taxonomy" id="1437009"/>
    <lineage>
        <taxon>Bacteria</taxon>
        <taxon>Pseudomonadati</taxon>
        <taxon>Pseudomonadota</taxon>
        <taxon>Alphaproteobacteria</taxon>
        <taxon>Hyphomicrobiales</taxon>
        <taxon>Methylopilaceae</taxon>
        <taxon>Chenggangzhangella</taxon>
    </lineage>
</organism>
<dbReference type="AlphaFoldDB" id="A0A9E6R8F0"/>
<evidence type="ECO:0000313" key="1">
    <source>
        <dbReference type="EMBL" id="QZN99396.1"/>
    </source>
</evidence>
<dbReference type="RefSeq" id="WP_261402459.1">
    <property type="nucleotide sequence ID" value="NZ_CP081869.1"/>
</dbReference>
<evidence type="ECO:0000313" key="2">
    <source>
        <dbReference type="Proteomes" id="UP000825701"/>
    </source>
</evidence>
<gene>
    <name evidence="1" type="ORF">K6K41_22000</name>
</gene>
<accession>A0A9E6R8F0</accession>
<keyword evidence="2" id="KW-1185">Reference proteome</keyword>
<dbReference type="EMBL" id="CP081869">
    <property type="protein sequence ID" value="QZN99396.1"/>
    <property type="molecule type" value="Genomic_DNA"/>
</dbReference>
<protein>
    <submittedName>
        <fullName evidence="1">MSMEG_0570 family nitrogen starvation response protein</fullName>
    </submittedName>
</protein>
<name>A0A9E6R8F0_9HYPH</name>
<reference evidence="1" key="1">
    <citation type="submission" date="2021-08" db="EMBL/GenBank/DDBJ databases">
        <authorList>
            <person name="Zhang H."/>
            <person name="Xu M."/>
            <person name="Yu Z."/>
            <person name="Yang L."/>
            <person name="Cai Y."/>
        </authorList>
    </citation>
    <scope>NUCLEOTIDE SEQUENCE</scope>
    <source>
        <strain evidence="1">CHL1</strain>
    </source>
</reference>
<sequence length="95" mass="10657">MPEMRFHIRWPDGAEERCYSPSLVVKEHLVVGESYPVADFAARSRTALNIASERVRAIYGRPCGLALAQRDRIETTAERFYADAGARVAVLGFED</sequence>